<evidence type="ECO:0000313" key="8">
    <source>
        <dbReference type="Proteomes" id="UP001144397"/>
    </source>
</evidence>
<dbReference type="PROSITE" id="PS50931">
    <property type="entry name" value="HTH_LYSR"/>
    <property type="match status" value="1"/>
</dbReference>
<dbReference type="Pfam" id="PF00126">
    <property type="entry name" value="HTH_1"/>
    <property type="match status" value="1"/>
</dbReference>
<dbReference type="InterPro" id="IPR000847">
    <property type="entry name" value="LysR_HTH_N"/>
</dbReference>
<comment type="caution">
    <text evidence="6">The sequence shown here is derived from an EMBL/GenBank/DDBJ whole genome shotgun (WGS) entry which is preliminary data.</text>
</comment>
<proteinExistence type="inferred from homology"/>
<name>A0A9W6FJQ5_XANFL</name>
<dbReference type="FunFam" id="1.10.10.10:FF:000001">
    <property type="entry name" value="LysR family transcriptional regulator"/>
    <property type="match status" value="1"/>
</dbReference>
<dbReference type="Proteomes" id="UP001144397">
    <property type="component" value="Unassembled WGS sequence"/>
</dbReference>
<feature type="domain" description="HTH lysR-type" evidence="5">
    <location>
        <begin position="1"/>
        <end position="59"/>
    </location>
</feature>
<evidence type="ECO:0000313" key="7">
    <source>
        <dbReference type="EMBL" id="MDR6331678.1"/>
    </source>
</evidence>
<keyword evidence="4" id="KW-0804">Transcription</keyword>
<dbReference type="GO" id="GO:0006351">
    <property type="term" value="P:DNA-templated transcription"/>
    <property type="evidence" value="ECO:0007669"/>
    <property type="project" value="TreeGrafter"/>
</dbReference>
<dbReference type="EMBL" id="JAVDPY010000001">
    <property type="protein sequence ID" value="MDR6331678.1"/>
    <property type="molecule type" value="Genomic_DNA"/>
</dbReference>
<evidence type="ECO:0000256" key="1">
    <source>
        <dbReference type="ARBA" id="ARBA00009437"/>
    </source>
</evidence>
<evidence type="ECO:0000256" key="4">
    <source>
        <dbReference type="ARBA" id="ARBA00023163"/>
    </source>
</evidence>
<reference evidence="6" key="1">
    <citation type="submission" date="2022-12" db="EMBL/GenBank/DDBJ databases">
        <title>Reference genome sequencing for broad-spectrum identification of bacterial and archaeal isolates by mass spectrometry.</title>
        <authorList>
            <person name="Sekiguchi Y."/>
            <person name="Tourlousse D.M."/>
        </authorList>
    </citation>
    <scope>NUCLEOTIDE SEQUENCE</scope>
    <source>
        <strain evidence="6">301</strain>
    </source>
</reference>
<dbReference type="InterPro" id="IPR036388">
    <property type="entry name" value="WH-like_DNA-bd_sf"/>
</dbReference>
<dbReference type="Pfam" id="PF03466">
    <property type="entry name" value="LysR_substrate"/>
    <property type="match status" value="1"/>
</dbReference>
<sequence length="315" mass="33500">MDRIDAMTAFVAALDEGSLAGAARRLGRSPAAITRAVALLEERLGTRLLHRTTRALHLTKAGERYLAACRAILAELAEADQLAAGERTDPRGLLSLTAPVTFGRLHVAPLVEDLLEANPKLEARLLLVDRVVSLIDEGHDAAVRIGHLPDSSLVAARVGEVRRVVCASPAYLAAHGVPQVPADLAGHRIISFSQITDNSMWSFAPGPGGGSRKQVTVRPHYVVNGAEAAIDAAVRGRGITRVLSYQVEEAVAAGRLSLLLEDYEGPPLPVAIVYPEARLPAAKLRAFVTFTVPRLRSRLAALPVSSAAKNLSGRE</sequence>
<keyword evidence="2" id="KW-0805">Transcription regulation</keyword>
<dbReference type="CDD" id="cd08471">
    <property type="entry name" value="PBP2_CrgA_like_2"/>
    <property type="match status" value="1"/>
</dbReference>
<dbReference type="Gene3D" id="1.10.10.10">
    <property type="entry name" value="Winged helix-like DNA-binding domain superfamily/Winged helix DNA-binding domain"/>
    <property type="match status" value="1"/>
</dbReference>
<dbReference type="AlphaFoldDB" id="A0A9W6FJQ5"/>
<dbReference type="InterPro" id="IPR005119">
    <property type="entry name" value="LysR_subst-bd"/>
</dbReference>
<evidence type="ECO:0000313" key="6">
    <source>
        <dbReference type="EMBL" id="GLI22531.1"/>
    </source>
</evidence>
<dbReference type="GO" id="GO:0003700">
    <property type="term" value="F:DNA-binding transcription factor activity"/>
    <property type="evidence" value="ECO:0007669"/>
    <property type="project" value="InterPro"/>
</dbReference>
<dbReference type="GeneID" id="95762995"/>
<protein>
    <submittedName>
        <fullName evidence="7">DNA-binding transcriptional LysR family regulator</fullName>
    </submittedName>
    <submittedName>
        <fullName evidence="6">LysR family transcriptional regulator</fullName>
    </submittedName>
</protein>
<dbReference type="PANTHER" id="PTHR30537">
    <property type="entry name" value="HTH-TYPE TRANSCRIPTIONAL REGULATOR"/>
    <property type="match status" value="1"/>
</dbReference>
<dbReference type="SUPFAM" id="SSF46785">
    <property type="entry name" value="Winged helix' DNA-binding domain"/>
    <property type="match status" value="1"/>
</dbReference>
<evidence type="ECO:0000256" key="2">
    <source>
        <dbReference type="ARBA" id="ARBA00023015"/>
    </source>
</evidence>
<dbReference type="Gene3D" id="3.40.190.290">
    <property type="match status" value="1"/>
</dbReference>
<keyword evidence="3 7" id="KW-0238">DNA-binding</keyword>
<evidence type="ECO:0000313" key="9">
    <source>
        <dbReference type="Proteomes" id="UP001245370"/>
    </source>
</evidence>
<organism evidence="6 8">
    <name type="scientific">Xanthobacter flavus</name>
    <dbReference type="NCBI Taxonomy" id="281"/>
    <lineage>
        <taxon>Bacteria</taxon>
        <taxon>Pseudomonadati</taxon>
        <taxon>Pseudomonadota</taxon>
        <taxon>Alphaproteobacteria</taxon>
        <taxon>Hyphomicrobiales</taxon>
        <taxon>Xanthobacteraceae</taxon>
        <taxon>Xanthobacter</taxon>
    </lineage>
</organism>
<evidence type="ECO:0000259" key="5">
    <source>
        <dbReference type="PROSITE" id="PS50931"/>
    </source>
</evidence>
<dbReference type="RefSeq" id="WP_281807494.1">
    <property type="nucleotide sequence ID" value="NZ_BSDO01000002.1"/>
</dbReference>
<gene>
    <name evidence="7" type="ORF">GGQ86_000125</name>
    <name evidence="6" type="ORF">XFLAVUS301_22050</name>
</gene>
<dbReference type="GO" id="GO:0043565">
    <property type="term" value="F:sequence-specific DNA binding"/>
    <property type="evidence" value="ECO:0007669"/>
    <property type="project" value="TreeGrafter"/>
</dbReference>
<accession>A0A9W6FJQ5</accession>
<keyword evidence="9" id="KW-1185">Reference proteome</keyword>
<dbReference type="Proteomes" id="UP001245370">
    <property type="component" value="Unassembled WGS sequence"/>
</dbReference>
<dbReference type="SUPFAM" id="SSF53850">
    <property type="entry name" value="Periplasmic binding protein-like II"/>
    <property type="match status" value="1"/>
</dbReference>
<comment type="similarity">
    <text evidence="1">Belongs to the LysR transcriptional regulatory family.</text>
</comment>
<reference evidence="7 9" key="2">
    <citation type="submission" date="2023-07" db="EMBL/GenBank/DDBJ databases">
        <title>Genomic Encyclopedia of Type Strains, Phase IV (KMG-IV): sequencing the most valuable type-strain genomes for metagenomic binning, comparative biology and taxonomic classification.</title>
        <authorList>
            <person name="Goeker M."/>
        </authorList>
    </citation>
    <scope>NUCLEOTIDE SEQUENCE [LARGE SCALE GENOMIC DNA]</scope>
    <source>
        <strain evidence="7 9">DSM 338</strain>
    </source>
</reference>
<dbReference type="InterPro" id="IPR036390">
    <property type="entry name" value="WH_DNA-bd_sf"/>
</dbReference>
<dbReference type="InterPro" id="IPR058163">
    <property type="entry name" value="LysR-type_TF_proteobact-type"/>
</dbReference>
<evidence type="ECO:0000256" key="3">
    <source>
        <dbReference type="ARBA" id="ARBA00023125"/>
    </source>
</evidence>
<dbReference type="PANTHER" id="PTHR30537:SF5">
    <property type="entry name" value="HTH-TYPE TRANSCRIPTIONAL ACTIVATOR TTDR-RELATED"/>
    <property type="match status" value="1"/>
</dbReference>
<dbReference type="EMBL" id="BSDO01000002">
    <property type="protein sequence ID" value="GLI22531.1"/>
    <property type="molecule type" value="Genomic_DNA"/>
</dbReference>